<sequence length="476" mass="52734">MARRALHITAFAILLTSLPLLAIADPEDSYADLAARVVPAKLRQALKLLPCLTADTGPGEVKPLRVSLLEAREQLDVFSFAFPNRIRDAEPLASAEVLTTWGRVKAAIGELLRAIVDWINKHVIDTGVRGLVRRGEPQQQQQQQQLQAAADTAYHRHKGRDLWLDMRADLDEGYEVLGDFQDLDHSLVEYNQTDMEVKRAVCLDWQRRISRHSATDRYLEFVSTPLHSDELYTHKHSSKLFWGYNGVTPDTALTGLQNLALMMRSSQLAQLLAWYPNVTALQPDDLLQDPGHTTFHKFRKLIRSILAVLAEFPELLGPGRKEPHTRVAEVEGEARAAAAATTLAARRALSSYSSSSSSSSSLQLRRSGGGGSGSGSRNDGVAVRDPCDAGAALKALQRLFHDLGQTNDKVFAYQFYSSRGAEWAAEAEEAHQQAAEGWSDNLDFMASAQVDVMARCIAATLPRGEQPLPQRRRRHM</sequence>
<proteinExistence type="predicted"/>
<feature type="chain" id="PRO_5014327954" evidence="2">
    <location>
        <begin position="25"/>
        <end position="476"/>
    </location>
</feature>
<dbReference type="RefSeq" id="XP_042927673.1">
    <property type="nucleotide sequence ID" value="XM_043060039.1"/>
</dbReference>
<feature type="compositionally biased region" description="Low complexity" evidence="1">
    <location>
        <begin position="353"/>
        <end position="366"/>
    </location>
</feature>
<evidence type="ECO:0000256" key="1">
    <source>
        <dbReference type="SAM" id="MobiDB-lite"/>
    </source>
</evidence>
<dbReference type="InParanoid" id="A0A2K3E3J6"/>
<dbReference type="ExpressionAtlas" id="A0A2K3E3J6">
    <property type="expression patterns" value="baseline and differential"/>
</dbReference>
<dbReference type="Gramene" id="PNW87368">
    <property type="protein sequence ID" value="PNW87368"/>
    <property type="gene ID" value="CHLRE_02g119950v5"/>
</dbReference>
<accession>A0A2K3E3J6</accession>
<evidence type="ECO:0000256" key="2">
    <source>
        <dbReference type="SAM" id="SignalP"/>
    </source>
</evidence>
<dbReference type="EMBL" id="CM008963">
    <property type="protein sequence ID" value="PNW87368.1"/>
    <property type="molecule type" value="Genomic_DNA"/>
</dbReference>
<keyword evidence="2" id="KW-0732">Signal</keyword>
<dbReference type="Proteomes" id="UP000006906">
    <property type="component" value="Chromosome 2"/>
</dbReference>
<gene>
    <name evidence="3" type="ORF">CHLRE_02g119950v5</name>
</gene>
<dbReference type="OrthoDB" id="45548at2759"/>
<feature type="signal peptide" evidence="2">
    <location>
        <begin position="1"/>
        <end position="24"/>
    </location>
</feature>
<name>A0A2K3E3J6_CHLRE</name>
<evidence type="ECO:0000313" key="3">
    <source>
        <dbReference type="EMBL" id="PNW87368.1"/>
    </source>
</evidence>
<feature type="region of interest" description="Disordered" evidence="1">
    <location>
        <begin position="353"/>
        <end position="381"/>
    </location>
</feature>
<protein>
    <submittedName>
        <fullName evidence="3">Uncharacterized protein</fullName>
    </submittedName>
</protein>
<dbReference type="KEGG" id="cre:CHLRE_02g119950v5"/>
<keyword evidence="4" id="KW-1185">Reference proteome</keyword>
<evidence type="ECO:0000313" key="4">
    <source>
        <dbReference type="Proteomes" id="UP000006906"/>
    </source>
</evidence>
<organism evidence="3 4">
    <name type="scientific">Chlamydomonas reinhardtii</name>
    <name type="common">Chlamydomonas smithii</name>
    <dbReference type="NCBI Taxonomy" id="3055"/>
    <lineage>
        <taxon>Eukaryota</taxon>
        <taxon>Viridiplantae</taxon>
        <taxon>Chlorophyta</taxon>
        <taxon>core chlorophytes</taxon>
        <taxon>Chlorophyceae</taxon>
        <taxon>CS clade</taxon>
        <taxon>Chlamydomonadales</taxon>
        <taxon>Chlamydomonadaceae</taxon>
        <taxon>Chlamydomonas</taxon>
    </lineage>
</organism>
<dbReference type="GeneID" id="5727975"/>
<reference evidence="3 4" key="1">
    <citation type="journal article" date="2007" name="Science">
        <title>The Chlamydomonas genome reveals the evolution of key animal and plant functions.</title>
        <authorList>
            <person name="Merchant S.S."/>
            <person name="Prochnik S.E."/>
            <person name="Vallon O."/>
            <person name="Harris E.H."/>
            <person name="Karpowicz S.J."/>
            <person name="Witman G.B."/>
            <person name="Terry A."/>
            <person name="Salamov A."/>
            <person name="Fritz-Laylin L.K."/>
            <person name="Marechal-Drouard L."/>
            <person name="Marshall W.F."/>
            <person name="Qu L.H."/>
            <person name="Nelson D.R."/>
            <person name="Sanderfoot A.A."/>
            <person name="Spalding M.H."/>
            <person name="Kapitonov V.V."/>
            <person name="Ren Q."/>
            <person name="Ferris P."/>
            <person name="Lindquist E."/>
            <person name="Shapiro H."/>
            <person name="Lucas S.M."/>
            <person name="Grimwood J."/>
            <person name="Schmutz J."/>
            <person name="Cardol P."/>
            <person name="Cerutti H."/>
            <person name="Chanfreau G."/>
            <person name="Chen C.L."/>
            <person name="Cognat V."/>
            <person name="Croft M.T."/>
            <person name="Dent R."/>
            <person name="Dutcher S."/>
            <person name="Fernandez E."/>
            <person name="Fukuzawa H."/>
            <person name="Gonzalez-Ballester D."/>
            <person name="Gonzalez-Halphen D."/>
            <person name="Hallmann A."/>
            <person name="Hanikenne M."/>
            <person name="Hippler M."/>
            <person name="Inwood W."/>
            <person name="Jabbari K."/>
            <person name="Kalanon M."/>
            <person name="Kuras R."/>
            <person name="Lefebvre P.A."/>
            <person name="Lemaire S.D."/>
            <person name="Lobanov A.V."/>
            <person name="Lohr M."/>
            <person name="Manuell A."/>
            <person name="Meier I."/>
            <person name="Mets L."/>
            <person name="Mittag M."/>
            <person name="Mittelmeier T."/>
            <person name="Moroney J.V."/>
            <person name="Moseley J."/>
            <person name="Napoli C."/>
            <person name="Nedelcu A.M."/>
            <person name="Niyogi K."/>
            <person name="Novoselov S.V."/>
            <person name="Paulsen I.T."/>
            <person name="Pazour G."/>
            <person name="Purton S."/>
            <person name="Ral J.P."/>
            <person name="Riano-Pachon D.M."/>
            <person name="Riekhof W."/>
            <person name="Rymarquis L."/>
            <person name="Schroda M."/>
            <person name="Stern D."/>
            <person name="Umen J."/>
            <person name="Willows R."/>
            <person name="Wilson N."/>
            <person name="Zimmer S.L."/>
            <person name="Allmer J."/>
            <person name="Balk J."/>
            <person name="Bisova K."/>
            <person name="Chen C.J."/>
            <person name="Elias M."/>
            <person name="Gendler K."/>
            <person name="Hauser C."/>
            <person name="Lamb M.R."/>
            <person name="Ledford H."/>
            <person name="Long J.C."/>
            <person name="Minagawa J."/>
            <person name="Page M.D."/>
            <person name="Pan J."/>
            <person name="Pootakham W."/>
            <person name="Roje S."/>
            <person name="Rose A."/>
            <person name="Stahlberg E."/>
            <person name="Terauchi A.M."/>
            <person name="Yang P."/>
            <person name="Ball S."/>
            <person name="Bowler C."/>
            <person name="Dieckmann C.L."/>
            <person name="Gladyshev V.N."/>
            <person name="Green P."/>
            <person name="Jorgensen R."/>
            <person name="Mayfield S."/>
            <person name="Mueller-Roeber B."/>
            <person name="Rajamani S."/>
            <person name="Sayre R.T."/>
            <person name="Brokstein P."/>
            <person name="Dubchak I."/>
            <person name="Goodstein D."/>
            <person name="Hornick L."/>
            <person name="Huang Y.W."/>
            <person name="Jhaveri J."/>
            <person name="Luo Y."/>
            <person name="Martinez D."/>
            <person name="Ngau W.C."/>
            <person name="Otillar B."/>
            <person name="Poliakov A."/>
            <person name="Porter A."/>
            <person name="Szajkowski L."/>
            <person name="Werner G."/>
            <person name="Zhou K."/>
            <person name="Grigoriev I.V."/>
            <person name="Rokhsar D.S."/>
            <person name="Grossman A.R."/>
        </authorList>
    </citation>
    <scope>NUCLEOTIDE SEQUENCE [LARGE SCALE GENOMIC DNA]</scope>
    <source>
        <strain evidence="4">CC-503</strain>
    </source>
</reference>
<dbReference type="AlphaFoldDB" id="A0A2K3E3J6"/>